<feature type="non-terminal residue" evidence="14">
    <location>
        <position position="1"/>
    </location>
</feature>
<reference evidence="14" key="1">
    <citation type="submission" date="2020-04" db="EMBL/GenBank/DDBJ databases">
        <authorList>
            <person name="Alioto T."/>
            <person name="Alioto T."/>
            <person name="Gomez Garrido J."/>
        </authorList>
    </citation>
    <scope>NUCLEOTIDE SEQUENCE</scope>
    <source>
        <strain evidence="14">A484AB</strain>
    </source>
</reference>
<evidence type="ECO:0000256" key="11">
    <source>
        <dbReference type="ARBA" id="ARBA00022989"/>
    </source>
</evidence>
<evidence type="ECO:0000256" key="5">
    <source>
        <dbReference type="ARBA" id="ARBA00022679"/>
    </source>
</evidence>
<comment type="subcellular location">
    <subcellularLocation>
        <location evidence="1">Membrane</location>
        <topology evidence="1">Single-pass type I membrane protein</topology>
    </subcellularLocation>
</comment>
<keyword evidence="13 14" id="KW-0675">Receptor</keyword>
<evidence type="ECO:0000256" key="7">
    <source>
        <dbReference type="ARBA" id="ARBA00022729"/>
    </source>
</evidence>
<gene>
    <name evidence="14" type="ORF">PACLA_8A056264</name>
</gene>
<evidence type="ECO:0000256" key="13">
    <source>
        <dbReference type="ARBA" id="ARBA00023170"/>
    </source>
</evidence>
<dbReference type="EMBL" id="CACRXK020005112">
    <property type="protein sequence ID" value="CAB4005163.1"/>
    <property type="molecule type" value="Genomic_DNA"/>
</dbReference>
<dbReference type="GO" id="GO:0071363">
    <property type="term" value="P:cellular response to growth factor stimulus"/>
    <property type="evidence" value="ECO:0007669"/>
    <property type="project" value="TreeGrafter"/>
</dbReference>
<evidence type="ECO:0000313" key="14">
    <source>
        <dbReference type="EMBL" id="CAB4005163.1"/>
    </source>
</evidence>
<keyword evidence="7" id="KW-0732">Signal</keyword>
<evidence type="ECO:0000256" key="2">
    <source>
        <dbReference type="ARBA" id="ARBA00009605"/>
    </source>
</evidence>
<dbReference type="Pfam" id="PF08515">
    <property type="entry name" value="TGF_beta_GS"/>
    <property type="match status" value="1"/>
</dbReference>
<dbReference type="OrthoDB" id="69842at2759"/>
<dbReference type="InterPro" id="IPR017441">
    <property type="entry name" value="Protein_kinase_ATP_BS"/>
</dbReference>
<dbReference type="InterPro" id="IPR045860">
    <property type="entry name" value="Snake_toxin-like_sf"/>
</dbReference>
<evidence type="ECO:0000256" key="8">
    <source>
        <dbReference type="ARBA" id="ARBA00022741"/>
    </source>
</evidence>
<keyword evidence="9" id="KW-0418">Kinase</keyword>
<protein>
    <recommendedName>
        <fullName evidence="3">receptor protein serine/threonine kinase</fullName>
        <ecNumber evidence="3">2.7.11.30</ecNumber>
    </recommendedName>
</protein>
<comment type="similarity">
    <text evidence="2">Belongs to the protein kinase superfamily. TKL Ser/Thr protein kinase family. TGFB receptor subfamily.</text>
</comment>
<evidence type="ECO:0000256" key="9">
    <source>
        <dbReference type="ARBA" id="ARBA00022777"/>
    </source>
</evidence>
<keyword evidence="6" id="KW-0812">Transmembrane</keyword>
<dbReference type="InterPro" id="IPR000719">
    <property type="entry name" value="Prot_kinase_dom"/>
</dbReference>
<sequence>MMGKIWDRRLALGAMIIITSALTSEALMQPLNKTLICFSTLTRTGNTCETTLSCFAYVTRENEQQRQYGCVDTKVNHLFMCNAGPTPTFSAQCCNEDMCNKKLNLTLPKLPKGEETPTEEMTKVIYVGYGRTVIIAICISAPVCLITLAVMLFIFLRDRRLTADDKGLLESDLEVGESKMPESIQDIIDYDQTYSGSGSGLPLLIQRTIARQVILHDCIGKGRYGEVYRGKWRGEDVAIKIFSTRDECSWRRETEMYQTVMLRHEHIL</sequence>
<dbReference type="GO" id="GO:0005886">
    <property type="term" value="C:plasma membrane"/>
    <property type="evidence" value="ECO:0007669"/>
    <property type="project" value="TreeGrafter"/>
</dbReference>
<dbReference type="EC" id="2.7.11.30" evidence="3"/>
<dbReference type="SMART" id="SM00467">
    <property type="entry name" value="GS"/>
    <property type="match status" value="1"/>
</dbReference>
<evidence type="ECO:0000256" key="12">
    <source>
        <dbReference type="ARBA" id="ARBA00023136"/>
    </source>
</evidence>
<evidence type="ECO:0000256" key="3">
    <source>
        <dbReference type="ARBA" id="ARBA00012401"/>
    </source>
</evidence>
<comment type="caution">
    <text evidence="14">The sequence shown here is derived from an EMBL/GenBank/DDBJ whole genome shotgun (WGS) entry which is preliminary data.</text>
</comment>
<dbReference type="PANTHER" id="PTHR23255:SF71">
    <property type="entry name" value="RECEPTOR PROTEIN SERINE_THREONINE KINASE"/>
    <property type="match status" value="1"/>
</dbReference>
<evidence type="ECO:0000256" key="4">
    <source>
        <dbReference type="ARBA" id="ARBA00022527"/>
    </source>
</evidence>
<dbReference type="PROSITE" id="PS50011">
    <property type="entry name" value="PROTEIN_KINASE_DOM"/>
    <property type="match status" value="1"/>
</dbReference>
<dbReference type="SUPFAM" id="SSF56112">
    <property type="entry name" value="Protein kinase-like (PK-like)"/>
    <property type="match status" value="1"/>
</dbReference>
<keyword evidence="11" id="KW-1133">Transmembrane helix</keyword>
<accession>A0A6S7HNG2</accession>
<dbReference type="Pfam" id="PF01064">
    <property type="entry name" value="Activin_recp"/>
    <property type="match status" value="1"/>
</dbReference>
<evidence type="ECO:0000256" key="1">
    <source>
        <dbReference type="ARBA" id="ARBA00004479"/>
    </source>
</evidence>
<dbReference type="InterPro" id="IPR011009">
    <property type="entry name" value="Kinase-like_dom_sf"/>
</dbReference>
<dbReference type="Gene3D" id="3.30.200.20">
    <property type="entry name" value="Phosphorylase Kinase, domain 1"/>
    <property type="match status" value="1"/>
</dbReference>
<dbReference type="InterPro" id="IPR000472">
    <property type="entry name" value="Activin_recp"/>
</dbReference>
<dbReference type="SUPFAM" id="SSF57302">
    <property type="entry name" value="Snake toxin-like"/>
    <property type="match status" value="1"/>
</dbReference>
<dbReference type="PANTHER" id="PTHR23255">
    <property type="entry name" value="TRANSFORMING GROWTH FACTOR-BETA RECEPTOR TYPE I AND II"/>
    <property type="match status" value="1"/>
</dbReference>
<keyword evidence="10" id="KW-0067">ATP-binding</keyword>
<keyword evidence="5" id="KW-0808">Transferase</keyword>
<dbReference type="GO" id="GO:0043235">
    <property type="term" value="C:receptor complex"/>
    <property type="evidence" value="ECO:0007669"/>
    <property type="project" value="TreeGrafter"/>
</dbReference>
<evidence type="ECO:0000256" key="10">
    <source>
        <dbReference type="ARBA" id="ARBA00022840"/>
    </source>
</evidence>
<dbReference type="PROSITE" id="PS00107">
    <property type="entry name" value="PROTEIN_KINASE_ATP"/>
    <property type="match status" value="1"/>
</dbReference>
<dbReference type="InterPro" id="IPR003605">
    <property type="entry name" value="GS_dom"/>
</dbReference>
<keyword evidence="15" id="KW-1185">Reference proteome</keyword>
<dbReference type="GO" id="GO:0005524">
    <property type="term" value="F:ATP binding"/>
    <property type="evidence" value="ECO:0007669"/>
    <property type="project" value="UniProtKB-UniRule"/>
</dbReference>
<keyword evidence="4" id="KW-0723">Serine/threonine-protein kinase</keyword>
<dbReference type="InterPro" id="IPR000333">
    <property type="entry name" value="TGFB_receptor"/>
</dbReference>
<name>A0A6S7HNG2_PARCT</name>
<evidence type="ECO:0000313" key="15">
    <source>
        <dbReference type="Proteomes" id="UP001152795"/>
    </source>
</evidence>
<keyword evidence="12" id="KW-0472">Membrane</keyword>
<proteinExistence type="inferred from homology"/>
<dbReference type="GO" id="GO:0004675">
    <property type="term" value="F:transmembrane receptor protein serine/threonine kinase activity"/>
    <property type="evidence" value="ECO:0007669"/>
    <property type="project" value="UniProtKB-EC"/>
</dbReference>
<dbReference type="AlphaFoldDB" id="A0A6S7HNG2"/>
<dbReference type="PROSITE" id="PS51256">
    <property type="entry name" value="GS"/>
    <property type="match status" value="1"/>
</dbReference>
<dbReference type="Gene3D" id="2.10.60.10">
    <property type="entry name" value="CD59"/>
    <property type="match status" value="1"/>
</dbReference>
<dbReference type="Proteomes" id="UP001152795">
    <property type="component" value="Unassembled WGS sequence"/>
</dbReference>
<organism evidence="14 15">
    <name type="scientific">Paramuricea clavata</name>
    <name type="common">Red gorgonian</name>
    <name type="synonym">Violescent sea-whip</name>
    <dbReference type="NCBI Taxonomy" id="317549"/>
    <lineage>
        <taxon>Eukaryota</taxon>
        <taxon>Metazoa</taxon>
        <taxon>Cnidaria</taxon>
        <taxon>Anthozoa</taxon>
        <taxon>Octocorallia</taxon>
        <taxon>Malacalcyonacea</taxon>
        <taxon>Plexauridae</taxon>
        <taxon>Paramuricea</taxon>
    </lineage>
</organism>
<evidence type="ECO:0000256" key="6">
    <source>
        <dbReference type="ARBA" id="ARBA00022692"/>
    </source>
</evidence>
<keyword evidence="8" id="KW-0547">Nucleotide-binding</keyword>